<dbReference type="EMBL" id="CP047591">
    <property type="protein sequence ID" value="QHI73310.1"/>
    <property type="molecule type" value="Genomic_DNA"/>
</dbReference>
<name>A0A6P1MF49_9FIRM</name>
<organism evidence="8 9">
    <name type="scientific">Aminipila terrae</name>
    <dbReference type="NCBI Taxonomy" id="2697030"/>
    <lineage>
        <taxon>Bacteria</taxon>
        <taxon>Bacillati</taxon>
        <taxon>Bacillota</taxon>
        <taxon>Clostridia</taxon>
        <taxon>Peptostreptococcales</taxon>
        <taxon>Anaerovoracaceae</taxon>
        <taxon>Aminipila</taxon>
    </lineage>
</organism>
<dbReference type="Proteomes" id="UP000463883">
    <property type="component" value="Chromosome"/>
</dbReference>
<feature type="transmembrane region" description="Helical" evidence="6">
    <location>
        <begin position="58"/>
        <end position="75"/>
    </location>
</feature>
<dbReference type="GO" id="GO:0005886">
    <property type="term" value="C:plasma membrane"/>
    <property type="evidence" value="ECO:0007669"/>
    <property type="project" value="UniProtKB-SubCell"/>
</dbReference>
<feature type="transmembrane region" description="Helical" evidence="6">
    <location>
        <begin position="111"/>
        <end position="135"/>
    </location>
</feature>
<sequence length="196" mass="22735">MTFFDISRKMLIANFQRYRLYFLCNVLSVSLFYCFAALFTNKLFMNPEIVHSMISSNIYAPSVFAGVFLMLFIPYSNQAFLKKRKYEYGILMTLGMNEKEVLKNMLLENSFMAVLSLVSGLLLGTILSFVFYFVIQQVIGIAGLTWYFNTDSYKVTAILYIITIFITLTVAIIGFLKMQIVELIREKYRAEGIRQH</sequence>
<dbReference type="PANTHER" id="PTHR46795">
    <property type="entry name" value="ABC TRANSPORTER PERMEASE-RELATED-RELATED"/>
    <property type="match status" value="1"/>
</dbReference>
<evidence type="ECO:0000256" key="4">
    <source>
        <dbReference type="ARBA" id="ARBA00022989"/>
    </source>
</evidence>
<keyword evidence="2" id="KW-1003">Cell membrane</keyword>
<proteinExistence type="predicted"/>
<feature type="transmembrane region" description="Helical" evidence="6">
    <location>
        <begin position="20"/>
        <end position="38"/>
    </location>
</feature>
<evidence type="ECO:0000256" key="3">
    <source>
        <dbReference type="ARBA" id="ARBA00022692"/>
    </source>
</evidence>
<dbReference type="Pfam" id="PF02687">
    <property type="entry name" value="FtsX"/>
    <property type="match status" value="1"/>
</dbReference>
<accession>A0A6P1MF49</accession>
<dbReference type="InterPro" id="IPR003838">
    <property type="entry name" value="ABC3_permease_C"/>
</dbReference>
<dbReference type="KEGG" id="amic:Ami3637_13835"/>
<evidence type="ECO:0000256" key="6">
    <source>
        <dbReference type="SAM" id="Phobius"/>
    </source>
</evidence>
<keyword evidence="4 6" id="KW-1133">Transmembrane helix</keyword>
<keyword evidence="3 6" id="KW-0812">Transmembrane</keyword>
<dbReference type="AlphaFoldDB" id="A0A6P1MF49"/>
<protein>
    <submittedName>
        <fullName evidence="8">FtsX-like permease family protein</fullName>
    </submittedName>
</protein>
<evidence type="ECO:0000313" key="8">
    <source>
        <dbReference type="EMBL" id="QHI73310.1"/>
    </source>
</evidence>
<evidence type="ECO:0000256" key="5">
    <source>
        <dbReference type="ARBA" id="ARBA00023136"/>
    </source>
</evidence>
<reference evidence="8 9" key="1">
    <citation type="submission" date="2020-01" db="EMBL/GenBank/DDBJ databases">
        <title>Genomic analysis of Aminipila sp. CBA3637.</title>
        <authorList>
            <person name="Kim Y.B."/>
            <person name="Roh S.W."/>
        </authorList>
    </citation>
    <scope>NUCLEOTIDE SEQUENCE [LARGE SCALE GENOMIC DNA]</scope>
    <source>
        <strain evidence="8 9">CBA3637</strain>
    </source>
</reference>
<evidence type="ECO:0000256" key="2">
    <source>
        <dbReference type="ARBA" id="ARBA00022475"/>
    </source>
</evidence>
<keyword evidence="9" id="KW-1185">Reference proteome</keyword>
<feature type="domain" description="ABC3 transporter permease C-terminal" evidence="7">
    <location>
        <begin position="63"/>
        <end position="180"/>
    </location>
</feature>
<dbReference type="InterPro" id="IPR052536">
    <property type="entry name" value="ABC-4_Integral_Memb_Prot"/>
</dbReference>
<evidence type="ECO:0000256" key="1">
    <source>
        <dbReference type="ARBA" id="ARBA00004651"/>
    </source>
</evidence>
<keyword evidence="5 6" id="KW-0472">Membrane</keyword>
<gene>
    <name evidence="8" type="ORF">Ami3637_13835</name>
</gene>
<dbReference type="RefSeq" id="WP_162363075.1">
    <property type="nucleotide sequence ID" value="NZ_CP047591.1"/>
</dbReference>
<feature type="transmembrane region" description="Helical" evidence="6">
    <location>
        <begin position="155"/>
        <end position="176"/>
    </location>
</feature>
<comment type="subcellular location">
    <subcellularLocation>
        <location evidence="1">Cell membrane</location>
        <topology evidence="1">Multi-pass membrane protein</topology>
    </subcellularLocation>
</comment>
<evidence type="ECO:0000313" key="9">
    <source>
        <dbReference type="Proteomes" id="UP000463883"/>
    </source>
</evidence>
<evidence type="ECO:0000259" key="7">
    <source>
        <dbReference type="Pfam" id="PF02687"/>
    </source>
</evidence>